<dbReference type="AlphaFoldDB" id="A0A8X8LFB0"/>
<dbReference type="Proteomes" id="UP000198711">
    <property type="component" value="Unassembled WGS sequence"/>
</dbReference>
<protein>
    <submittedName>
        <fullName evidence="1">Uncharacterized protein</fullName>
    </submittedName>
</protein>
<dbReference type="EMBL" id="FNNO01000013">
    <property type="protein sequence ID" value="SDX32907.1"/>
    <property type="molecule type" value="Genomic_DNA"/>
</dbReference>
<proteinExistence type="predicted"/>
<reference evidence="1 2" key="1">
    <citation type="submission" date="2016-10" db="EMBL/GenBank/DDBJ databases">
        <authorList>
            <person name="Varghese N."/>
            <person name="Submissions S."/>
        </authorList>
    </citation>
    <scope>NUCLEOTIDE SEQUENCE [LARGE SCALE GENOMIC DNA]</scope>
    <source>
        <strain evidence="1 2">DSM 25353</strain>
    </source>
</reference>
<evidence type="ECO:0000313" key="2">
    <source>
        <dbReference type="Proteomes" id="UP000198711"/>
    </source>
</evidence>
<comment type="caution">
    <text evidence="1">The sequence shown here is derived from an EMBL/GenBank/DDBJ whole genome shotgun (WGS) entry which is preliminary data.</text>
</comment>
<dbReference type="RefSeq" id="WP_092725466.1">
    <property type="nucleotide sequence ID" value="NZ_FNNO01000013.1"/>
</dbReference>
<organism evidence="1 2">
    <name type="scientific">Hydrobacter penzbergensis</name>
    <dbReference type="NCBI Taxonomy" id="1235997"/>
    <lineage>
        <taxon>Bacteria</taxon>
        <taxon>Pseudomonadati</taxon>
        <taxon>Bacteroidota</taxon>
        <taxon>Chitinophagia</taxon>
        <taxon>Chitinophagales</taxon>
        <taxon>Chitinophagaceae</taxon>
        <taxon>Hydrobacter</taxon>
    </lineage>
</organism>
<sequence length="59" mass="6867">MTDQDIKRLIDMFKKKLSEKRTKEQAFASLVSAGILTKKGNYTKPYRNIGRFMRKGVTK</sequence>
<gene>
    <name evidence="1" type="ORF">SAMN05444410_11379</name>
</gene>
<accession>A0A8X8LFB0</accession>
<keyword evidence="2" id="KW-1185">Reference proteome</keyword>
<name>A0A8X8LFB0_9BACT</name>
<evidence type="ECO:0000313" key="1">
    <source>
        <dbReference type="EMBL" id="SDX32907.1"/>
    </source>
</evidence>